<gene>
    <name evidence="2" type="ORF">FKR81_04930</name>
</gene>
<protein>
    <submittedName>
        <fullName evidence="2">ADP-ribosylglycohydrolase family protein</fullName>
    </submittedName>
</protein>
<feature type="binding site" evidence="1">
    <location>
        <position position="49"/>
    </location>
    <ligand>
        <name>Mg(2+)</name>
        <dbReference type="ChEBI" id="CHEBI:18420"/>
        <label>1</label>
    </ligand>
</feature>
<dbReference type="SUPFAM" id="SSF101478">
    <property type="entry name" value="ADP-ribosylglycohydrolase"/>
    <property type="match status" value="1"/>
</dbReference>
<dbReference type="InterPro" id="IPR005502">
    <property type="entry name" value="Ribosyl_crysJ1"/>
</dbReference>
<dbReference type="InterPro" id="IPR050792">
    <property type="entry name" value="ADP-ribosylglycohydrolase"/>
</dbReference>
<dbReference type="Proteomes" id="UP000316639">
    <property type="component" value="Unassembled WGS sequence"/>
</dbReference>
<proteinExistence type="predicted"/>
<evidence type="ECO:0000313" key="3">
    <source>
        <dbReference type="Proteomes" id="UP000316639"/>
    </source>
</evidence>
<dbReference type="EMBL" id="VOBR01000003">
    <property type="protein sequence ID" value="TWP53316.1"/>
    <property type="molecule type" value="Genomic_DNA"/>
</dbReference>
<evidence type="ECO:0000313" key="2">
    <source>
        <dbReference type="EMBL" id="TWP53316.1"/>
    </source>
</evidence>
<accession>A0A563F015</accession>
<reference evidence="2 3" key="1">
    <citation type="submission" date="2019-07" db="EMBL/GenBank/DDBJ databases">
        <title>Lentzea xizangensis sp. nov., isolated from Qinghai-Tibetan Plateau Soils.</title>
        <authorList>
            <person name="Huang J."/>
        </authorList>
    </citation>
    <scope>NUCLEOTIDE SEQUENCE [LARGE SCALE GENOMIC DNA]</scope>
    <source>
        <strain evidence="2 3">FXJ1.1311</strain>
    </source>
</reference>
<name>A0A563F015_9PSEU</name>
<dbReference type="GO" id="GO:0016787">
    <property type="term" value="F:hydrolase activity"/>
    <property type="evidence" value="ECO:0007669"/>
    <property type="project" value="UniProtKB-KW"/>
</dbReference>
<dbReference type="InterPro" id="IPR036705">
    <property type="entry name" value="Ribosyl_crysJ1_sf"/>
</dbReference>
<dbReference type="AlphaFoldDB" id="A0A563F015"/>
<dbReference type="PANTHER" id="PTHR16222">
    <property type="entry name" value="ADP-RIBOSYLGLYCOHYDROLASE"/>
    <property type="match status" value="1"/>
</dbReference>
<dbReference type="OrthoDB" id="9798107at2"/>
<organism evidence="2 3">
    <name type="scientific">Lentzea tibetensis</name>
    <dbReference type="NCBI Taxonomy" id="2591470"/>
    <lineage>
        <taxon>Bacteria</taxon>
        <taxon>Bacillati</taxon>
        <taxon>Actinomycetota</taxon>
        <taxon>Actinomycetes</taxon>
        <taxon>Pseudonocardiales</taxon>
        <taxon>Pseudonocardiaceae</taxon>
        <taxon>Lentzea</taxon>
    </lineage>
</organism>
<keyword evidence="1" id="KW-0460">Magnesium</keyword>
<feature type="binding site" evidence="1">
    <location>
        <position position="47"/>
    </location>
    <ligand>
        <name>Mg(2+)</name>
        <dbReference type="ChEBI" id="CHEBI:18420"/>
        <label>1</label>
    </ligand>
</feature>
<feature type="binding site" evidence="1">
    <location>
        <position position="48"/>
    </location>
    <ligand>
        <name>Mg(2+)</name>
        <dbReference type="ChEBI" id="CHEBI:18420"/>
        <label>1</label>
    </ligand>
</feature>
<comment type="caution">
    <text evidence="2">The sequence shown here is derived from an EMBL/GenBank/DDBJ whole genome shotgun (WGS) entry which is preliminary data.</text>
</comment>
<dbReference type="Pfam" id="PF03747">
    <property type="entry name" value="ADP_ribosyl_GH"/>
    <property type="match status" value="1"/>
</dbReference>
<keyword evidence="2" id="KW-0378">Hydrolase</keyword>
<keyword evidence="1" id="KW-0479">Metal-binding</keyword>
<comment type="cofactor">
    <cofactor evidence="1">
        <name>Mg(2+)</name>
        <dbReference type="ChEBI" id="CHEBI:18420"/>
    </cofactor>
    <text evidence="1">Binds 2 magnesium ions per subunit.</text>
</comment>
<dbReference type="Gene3D" id="1.10.4080.10">
    <property type="entry name" value="ADP-ribosylation/Crystallin J1"/>
    <property type="match status" value="1"/>
</dbReference>
<sequence>MMVELAVGDAYGACFEYADPSFVAEHNTLERYVQHPTHPDIAPGAYTDDTQMTLALAELLITGEPWTPRVLADKFVEVFHRDPRAGYAGRFHAFLRETRDGAAFLERMRPDSDKSGAAMRAAPIGLLPDVAAVLEHAAVQARVTHDTPLGISAAQAAALAVHYCHHELGPFAETQNWVAGVLGAQWAKPWHGKVGSKGWMSVRAALTALTTGRSLSEILRTCVAYTGDVDTVATIALAAASRSAQVVQDLPDALVNDLEDGEFGRAYLVRLDDALLATVRP</sequence>
<evidence type="ECO:0000256" key="1">
    <source>
        <dbReference type="PIRSR" id="PIRSR605502-1"/>
    </source>
</evidence>
<keyword evidence="3" id="KW-1185">Reference proteome</keyword>
<dbReference type="RefSeq" id="WP_146349727.1">
    <property type="nucleotide sequence ID" value="NZ_VOBR01000003.1"/>
</dbReference>
<dbReference type="GO" id="GO:0046872">
    <property type="term" value="F:metal ion binding"/>
    <property type="evidence" value="ECO:0007669"/>
    <property type="project" value="UniProtKB-KW"/>
</dbReference>
<dbReference type="PANTHER" id="PTHR16222:SF12">
    <property type="entry name" value="ADP-RIBOSYLGLYCOHYDROLASE-RELATED"/>
    <property type="match status" value="1"/>
</dbReference>